<gene>
    <name evidence="4" type="ORF">DFH07DRAFT_812389</name>
</gene>
<keyword evidence="5" id="KW-1185">Reference proteome</keyword>
<feature type="region of interest" description="Disordered" evidence="2">
    <location>
        <begin position="388"/>
        <end position="470"/>
    </location>
</feature>
<feature type="domain" description="CCZ1/INTU/HSP4 first Longin" evidence="3">
    <location>
        <begin position="28"/>
        <end position="105"/>
    </location>
</feature>
<accession>A0AAD7NII6</accession>
<evidence type="ECO:0000313" key="5">
    <source>
        <dbReference type="Proteomes" id="UP001215280"/>
    </source>
</evidence>
<dbReference type="InterPro" id="IPR013176">
    <property type="entry name" value="Ccz1"/>
</dbReference>
<comment type="caution">
    <text evidence="4">The sequence shown here is derived from an EMBL/GenBank/DDBJ whole genome shotgun (WGS) entry which is preliminary data.</text>
</comment>
<dbReference type="InterPro" id="IPR043987">
    <property type="entry name" value="CCZ1/INTU/HSP4_longin_1"/>
</dbReference>
<reference evidence="4" key="1">
    <citation type="submission" date="2023-03" db="EMBL/GenBank/DDBJ databases">
        <title>Massive genome expansion in bonnet fungi (Mycena s.s.) driven by repeated elements and novel gene families across ecological guilds.</title>
        <authorList>
            <consortium name="Lawrence Berkeley National Laboratory"/>
            <person name="Harder C.B."/>
            <person name="Miyauchi S."/>
            <person name="Viragh M."/>
            <person name="Kuo A."/>
            <person name="Thoen E."/>
            <person name="Andreopoulos B."/>
            <person name="Lu D."/>
            <person name="Skrede I."/>
            <person name="Drula E."/>
            <person name="Henrissat B."/>
            <person name="Morin E."/>
            <person name="Kohler A."/>
            <person name="Barry K."/>
            <person name="LaButti K."/>
            <person name="Morin E."/>
            <person name="Salamov A."/>
            <person name="Lipzen A."/>
            <person name="Mereny Z."/>
            <person name="Hegedus B."/>
            <person name="Baldrian P."/>
            <person name="Stursova M."/>
            <person name="Weitz H."/>
            <person name="Taylor A."/>
            <person name="Grigoriev I.V."/>
            <person name="Nagy L.G."/>
            <person name="Martin F."/>
            <person name="Kauserud H."/>
        </authorList>
    </citation>
    <scope>NUCLEOTIDE SEQUENCE</scope>
    <source>
        <strain evidence="4">CBHHK188m</strain>
    </source>
</reference>
<evidence type="ECO:0000256" key="1">
    <source>
        <dbReference type="ARBA" id="ARBA00005352"/>
    </source>
</evidence>
<protein>
    <recommendedName>
        <fullName evidence="3">CCZ1/INTU/HSP4 first Longin domain-containing protein</fullName>
    </recommendedName>
</protein>
<organism evidence="4 5">
    <name type="scientific">Mycena maculata</name>
    <dbReference type="NCBI Taxonomy" id="230809"/>
    <lineage>
        <taxon>Eukaryota</taxon>
        <taxon>Fungi</taxon>
        <taxon>Dikarya</taxon>
        <taxon>Basidiomycota</taxon>
        <taxon>Agaricomycotina</taxon>
        <taxon>Agaricomycetes</taxon>
        <taxon>Agaricomycetidae</taxon>
        <taxon>Agaricales</taxon>
        <taxon>Marasmiineae</taxon>
        <taxon>Mycenaceae</taxon>
        <taxon>Mycena</taxon>
    </lineage>
</organism>
<sequence length="645" mass="71314">MSRIPPNLLYLTIYNPTLRPGGDVPPDDEDAEEQAHILFYTSKERAVSRDRMLRQVGLAKALISFSDMFNAEDPCNNVHSQTKRMLMVSPEPNFWIHAGVEVAKTPRTPVDKAKGKGKEKNTAEVPVVYDYHESSVYDVALHADIMRGYEKFKLRHGSFASILAALGQEALELQLERFFTVWAWSWNLEDGPEFGEHLGPPLHPLQNYLLPSLDEFSSRLPDEVVAIAVSPPFVIPSSRYTEMTYPSALPNFLLSLLPPPRQPFAPPPPATDDSTLKAQKALPPIPDPETRHPKPDEDSKSFLGMHFDGVKMDMPKWNWPGYLTFGKGGKRPPELFAVTPMNENKDNPSNPPEISTPGVEQTADFEVDRSALEDAMFSERVPMPVEKYADAADEVSMSDTIVPRKEDDSGGGPSPPESLDEPVPSTQAEPPVSEEEPKESTPEPELPVTPKPEPAEFSSTTVHLASPEDPQATKRRRLFYLIRNRVLVALIGLDDSGDRLEPDPSALVPLAAQVATLAAAIDDTMDDEALQSTVDALPSAVKILQPKDRYALSSSQFTIASADFESRSGHLYNARQLLRSSDPDISEVFSRGQNPQHWHVARRGLGTEVGAAADEEVYMEVFRKEASLTDVDNALAGVIRKTQTN</sequence>
<comment type="similarity">
    <text evidence="1">Belongs to the CCZ1 family.</text>
</comment>
<feature type="region of interest" description="Disordered" evidence="2">
    <location>
        <begin position="334"/>
        <end position="364"/>
    </location>
</feature>
<feature type="region of interest" description="Disordered" evidence="2">
    <location>
        <begin position="260"/>
        <end position="303"/>
    </location>
</feature>
<dbReference type="GO" id="GO:0016192">
    <property type="term" value="P:vesicle-mediated transport"/>
    <property type="evidence" value="ECO:0007669"/>
    <property type="project" value="InterPro"/>
</dbReference>
<feature type="compositionally biased region" description="Pro residues" evidence="2">
    <location>
        <begin position="260"/>
        <end position="270"/>
    </location>
</feature>
<dbReference type="PANTHER" id="PTHR13056:SF0">
    <property type="entry name" value="VACUOLAR FUSION PROTEIN CCZ1 HOMOLOG-RELATED"/>
    <property type="match status" value="1"/>
</dbReference>
<name>A0AAD7NII6_9AGAR</name>
<feature type="compositionally biased region" description="Basic and acidic residues" evidence="2">
    <location>
        <begin position="288"/>
        <end position="300"/>
    </location>
</feature>
<evidence type="ECO:0000313" key="4">
    <source>
        <dbReference type="EMBL" id="KAJ7763534.1"/>
    </source>
</evidence>
<evidence type="ECO:0000256" key="2">
    <source>
        <dbReference type="SAM" id="MobiDB-lite"/>
    </source>
</evidence>
<dbReference type="Pfam" id="PF19031">
    <property type="entry name" value="Intu_longin_1"/>
    <property type="match status" value="1"/>
</dbReference>
<proteinExistence type="inferred from homology"/>
<dbReference type="EMBL" id="JARJLG010000040">
    <property type="protein sequence ID" value="KAJ7763534.1"/>
    <property type="molecule type" value="Genomic_DNA"/>
</dbReference>
<dbReference type="AlphaFoldDB" id="A0AAD7NII6"/>
<dbReference type="PANTHER" id="PTHR13056">
    <property type="entry name" value="VACUOLAR FUSION PROTEIN CCZ1 HOMOLOG-RELATED"/>
    <property type="match status" value="1"/>
</dbReference>
<evidence type="ECO:0000259" key="3">
    <source>
        <dbReference type="Pfam" id="PF19031"/>
    </source>
</evidence>
<dbReference type="Proteomes" id="UP001215280">
    <property type="component" value="Unassembled WGS sequence"/>
</dbReference>
<dbReference type="GO" id="GO:0035658">
    <property type="term" value="C:Mon1-Ccz1 complex"/>
    <property type="evidence" value="ECO:0007669"/>
    <property type="project" value="InterPro"/>
</dbReference>